<feature type="region of interest" description="Disordered" evidence="2">
    <location>
        <begin position="387"/>
        <end position="655"/>
    </location>
</feature>
<evidence type="ECO:0000313" key="4">
    <source>
        <dbReference type="EMBL" id="GMR45683.1"/>
    </source>
</evidence>
<dbReference type="EMBL" id="BTRK01000004">
    <property type="protein sequence ID" value="GMR45683.1"/>
    <property type="molecule type" value="Genomic_DNA"/>
</dbReference>
<dbReference type="AlphaFoldDB" id="A0AAN5CJU0"/>
<evidence type="ECO:0000313" key="5">
    <source>
        <dbReference type="Proteomes" id="UP001328107"/>
    </source>
</evidence>
<keyword evidence="5" id="KW-1185">Reference proteome</keyword>
<feature type="non-terminal residue" evidence="4">
    <location>
        <position position="655"/>
    </location>
</feature>
<feature type="compositionally biased region" description="Basic and acidic residues" evidence="2">
    <location>
        <begin position="593"/>
        <end position="604"/>
    </location>
</feature>
<feature type="compositionally biased region" description="Polar residues" evidence="2">
    <location>
        <begin position="434"/>
        <end position="452"/>
    </location>
</feature>
<reference evidence="5" key="1">
    <citation type="submission" date="2022-10" db="EMBL/GenBank/DDBJ databases">
        <title>Genome assembly of Pristionchus species.</title>
        <authorList>
            <person name="Yoshida K."/>
            <person name="Sommer R.J."/>
        </authorList>
    </citation>
    <scope>NUCLEOTIDE SEQUENCE [LARGE SCALE GENOMIC DNA]</scope>
    <source>
        <strain evidence="5">RS5460</strain>
    </source>
</reference>
<dbReference type="SMART" id="SM00355">
    <property type="entry name" value="ZnF_C2H2"/>
    <property type="match status" value="2"/>
</dbReference>
<comment type="caution">
    <text evidence="4">The sequence shown here is derived from an EMBL/GenBank/DDBJ whole genome shotgun (WGS) entry which is preliminary data.</text>
</comment>
<evidence type="ECO:0000256" key="2">
    <source>
        <dbReference type="SAM" id="MobiDB-lite"/>
    </source>
</evidence>
<feature type="compositionally biased region" description="Basic and acidic residues" evidence="2">
    <location>
        <begin position="643"/>
        <end position="655"/>
    </location>
</feature>
<keyword evidence="1" id="KW-0862">Zinc</keyword>
<proteinExistence type="predicted"/>
<evidence type="ECO:0000256" key="1">
    <source>
        <dbReference type="PROSITE-ProRule" id="PRU00042"/>
    </source>
</evidence>
<dbReference type="InterPro" id="IPR036236">
    <property type="entry name" value="Znf_C2H2_sf"/>
</dbReference>
<protein>
    <recommendedName>
        <fullName evidence="3">C2H2-type domain-containing protein</fullName>
    </recommendedName>
</protein>
<accession>A0AAN5CJU0</accession>
<keyword evidence="1" id="KW-0479">Metal-binding</keyword>
<sequence length="655" mass="72645">DITYDSDGEILARKRRPRRGASAQQSGSIESMPSLGEQRTDDETTEVSSDTESQMTSSSQRSGRKGTPAKKRKRAEDEEEDQLNALADPISIPSPVRTRSASRCRSITATPTSKRRSVTATPTTSRTSTVESGDSGRPWFNCKLCPYKTQRSNTLKSHEENHTGKHPLKCPFCSYTARNEFILNAHIELHKEETGKGEGVALRVSRADVKRLSNMKVTDFALPEGMDDSPKQPAHKTPPANKKRRMEESEEKEEKKMKVYEDEAPVVPRDTTPRAVKMERVRISNDISIFIVDSLTSENPKFPSLVHFIHPINNEKKRDEVEAAMSHFVSVVNETHKKELTGGHIKSHILHLKKCAEQGQHKKILKMPFLESVKKVDMALQSLNDQSTLTTIKNRPKRKDVTPANRSKSKKKAAESEEEGEKSDDSMDAMDSSILISTSATESDQPEDTISNRGEDAPSGKELAGESAEEEGEEMESPTEPLDTSISASSSMARMEYPEHQSTGGEEEKEEEAVHSEQHSSCTLNDAQSEETLHFENGEEGENTEAPLELMDISLPDSTSDPEAHLPEDSPSKQADAEPWDMMLSKESGEEEGAMKDSSSERMDVPLVVSSAHSMEFHSDQSSGENIAEDRGDSEETVPVGEVHSEEEIPVDNEK</sequence>
<feature type="compositionally biased region" description="Low complexity" evidence="2">
    <location>
        <begin position="118"/>
        <end position="129"/>
    </location>
</feature>
<feature type="non-terminal residue" evidence="4">
    <location>
        <position position="1"/>
    </location>
</feature>
<feature type="domain" description="C2H2-type" evidence="3">
    <location>
        <begin position="140"/>
        <end position="167"/>
    </location>
</feature>
<dbReference type="SUPFAM" id="SSF57667">
    <property type="entry name" value="beta-beta-alpha zinc fingers"/>
    <property type="match status" value="1"/>
</dbReference>
<feature type="compositionally biased region" description="Acidic residues" evidence="2">
    <location>
        <begin position="416"/>
        <end position="428"/>
    </location>
</feature>
<name>A0AAN5CJU0_9BILA</name>
<feature type="compositionally biased region" description="Polar residues" evidence="2">
    <location>
        <begin position="97"/>
        <end position="112"/>
    </location>
</feature>
<keyword evidence="1" id="KW-0863">Zinc-finger</keyword>
<feature type="compositionally biased region" description="Low complexity" evidence="2">
    <location>
        <begin position="46"/>
        <end position="60"/>
    </location>
</feature>
<organism evidence="4 5">
    <name type="scientific">Pristionchus mayeri</name>
    <dbReference type="NCBI Taxonomy" id="1317129"/>
    <lineage>
        <taxon>Eukaryota</taxon>
        <taxon>Metazoa</taxon>
        <taxon>Ecdysozoa</taxon>
        <taxon>Nematoda</taxon>
        <taxon>Chromadorea</taxon>
        <taxon>Rhabditida</taxon>
        <taxon>Rhabditina</taxon>
        <taxon>Diplogasteromorpha</taxon>
        <taxon>Diplogasteroidea</taxon>
        <taxon>Neodiplogasteridae</taxon>
        <taxon>Pristionchus</taxon>
    </lineage>
</organism>
<evidence type="ECO:0000259" key="3">
    <source>
        <dbReference type="PROSITE" id="PS50157"/>
    </source>
</evidence>
<dbReference type="PROSITE" id="PS50157">
    <property type="entry name" value="ZINC_FINGER_C2H2_2"/>
    <property type="match status" value="1"/>
</dbReference>
<feature type="compositionally biased region" description="Basic residues" evidence="2">
    <location>
        <begin position="62"/>
        <end position="73"/>
    </location>
</feature>
<feature type="region of interest" description="Disordered" evidence="2">
    <location>
        <begin position="221"/>
        <end position="257"/>
    </location>
</feature>
<dbReference type="GO" id="GO:0008270">
    <property type="term" value="F:zinc ion binding"/>
    <property type="evidence" value="ECO:0007669"/>
    <property type="project" value="UniProtKB-KW"/>
</dbReference>
<gene>
    <name evidence="4" type="ORF">PMAYCL1PPCAC_15878</name>
</gene>
<feature type="compositionally biased region" description="Acidic residues" evidence="2">
    <location>
        <begin position="467"/>
        <end position="477"/>
    </location>
</feature>
<feature type="region of interest" description="Disordered" evidence="2">
    <location>
        <begin position="1"/>
        <end position="135"/>
    </location>
</feature>
<dbReference type="InterPro" id="IPR013087">
    <property type="entry name" value="Znf_C2H2_type"/>
</dbReference>
<dbReference type="Gene3D" id="3.30.160.60">
    <property type="entry name" value="Classic Zinc Finger"/>
    <property type="match status" value="1"/>
</dbReference>
<feature type="compositionally biased region" description="Basic and acidic residues" evidence="2">
    <location>
        <begin position="562"/>
        <end position="571"/>
    </location>
</feature>
<feature type="compositionally biased region" description="Polar residues" evidence="2">
    <location>
        <begin position="22"/>
        <end position="31"/>
    </location>
</feature>
<dbReference type="Proteomes" id="UP001328107">
    <property type="component" value="Unassembled WGS sequence"/>
</dbReference>